<reference evidence="27" key="3">
    <citation type="submission" date="2025-09" db="UniProtKB">
        <authorList>
            <consortium name="Ensembl"/>
        </authorList>
    </citation>
    <scope>IDENTIFICATION</scope>
</reference>
<dbReference type="PRINTS" id="PR01586">
    <property type="entry name" value="TWIKCHANNEL"/>
</dbReference>
<evidence type="ECO:0000256" key="14">
    <source>
        <dbReference type="ARBA" id="ARBA00023065"/>
    </source>
</evidence>
<evidence type="ECO:0000256" key="19">
    <source>
        <dbReference type="ARBA" id="ARBA00023303"/>
    </source>
</evidence>
<keyword evidence="16" id="KW-1015">Disulfide bond</keyword>
<dbReference type="GO" id="GO:0071805">
    <property type="term" value="P:potassium ion transmembrane transport"/>
    <property type="evidence" value="ECO:0000318"/>
    <property type="project" value="GO_Central"/>
</dbReference>
<evidence type="ECO:0000256" key="9">
    <source>
        <dbReference type="ARBA" id="ARBA00022723"/>
    </source>
</evidence>
<dbReference type="Proteomes" id="UP000018468">
    <property type="component" value="Linkage group LG2"/>
</dbReference>
<dbReference type="InParanoid" id="W5NB78"/>
<keyword evidence="10" id="KW-0967">Endosome</keyword>
<feature type="glycosylation site" description="N-linked (GlcNAc...) asparagine" evidence="22">
    <location>
        <position position="91"/>
    </location>
</feature>
<evidence type="ECO:0000313" key="28">
    <source>
        <dbReference type="Proteomes" id="UP000018468"/>
    </source>
</evidence>
<evidence type="ECO:0000313" key="27">
    <source>
        <dbReference type="Ensembl" id="ENSLOCP00000017887.1"/>
    </source>
</evidence>
<accession>W5NB78</accession>
<evidence type="ECO:0000256" key="12">
    <source>
        <dbReference type="ARBA" id="ARBA00022958"/>
    </source>
</evidence>
<feature type="transmembrane region" description="Helical" evidence="25">
    <location>
        <begin position="17"/>
        <end position="41"/>
    </location>
</feature>
<evidence type="ECO:0000256" key="2">
    <source>
        <dbReference type="ARBA" id="ARBA00004337"/>
    </source>
</evidence>
<keyword evidence="8 23" id="KW-0812">Transmembrane</keyword>
<keyword evidence="18" id="KW-0458">Lysosome</keyword>
<keyword evidence="12 21" id="KW-0630">Potassium</keyword>
<evidence type="ECO:0000256" key="7">
    <source>
        <dbReference type="ARBA" id="ARBA00022538"/>
    </source>
</evidence>
<keyword evidence="17" id="KW-0325">Glycoprotein</keyword>
<dbReference type="Gene3D" id="1.10.287.70">
    <property type="match status" value="1"/>
</dbReference>
<dbReference type="InterPro" id="IPR005409">
    <property type="entry name" value="2pore_dom_K_chnl_TWIK2"/>
</dbReference>
<dbReference type="GO" id="GO:0046872">
    <property type="term" value="F:metal ion binding"/>
    <property type="evidence" value="ECO:0007669"/>
    <property type="project" value="UniProtKB-KW"/>
</dbReference>
<proteinExistence type="inferred from homology"/>
<keyword evidence="11 21" id="KW-0631">Potassium channel</keyword>
<evidence type="ECO:0000256" key="1">
    <source>
        <dbReference type="ARBA" id="ARBA00004155"/>
    </source>
</evidence>
<reference evidence="27" key="2">
    <citation type="submission" date="2025-08" db="UniProtKB">
        <authorList>
            <consortium name="Ensembl"/>
        </authorList>
    </citation>
    <scope>IDENTIFICATION</scope>
</reference>
<dbReference type="GO" id="GO:0005765">
    <property type="term" value="C:lysosomal membrane"/>
    <property type="evidence" value="ECO:0007669"/>
    <property type="project" value="UniProtKB-SubCell"/>
</dbReference>
<comment type="subunit">
    <text evidence="5">Homodimer; disulfide-linked.</text>
</comment>
<evidence type="ECO:0000256" key="5">
    <source>
        <dbReference type="ARBA" id="ARBA00011748"/>
    </source>
</evidence>
<keyword evidence="13 25" id="KW-1133">Transmembrane helix</keyword>
<evidence type="ECO:0000256" key="3">
    <source>
        <dbReference type="ARBA" id="ARBA00004414"/>
    </source>
</evidence>
<evidence type="ECO:0000259" key="26">
    <source>
        <dbReference type="Pfam" id="PF07885"/>
    </source>
</evidence>
<dbReference type="PANTHER" id="PTHR11003">
    <property type="entry name" value="POTASSIUM CHANNEL, SUBFAMILY K"/>
    <property type="match status" value="1"/>
</dbReference>
<keyword evidence="6 21" id="KW-0813">Transport</keyword>
<dbReference type="PRINTS" id="PR01333">
    <property type="entry name" value="2POREKCHANEL"/>
</dbReference>
<dbReference type="GO" id="GO:0015271">
    <property type="term" value="F:outward rectifier potassium channel activity"/>
    <property type="evidence" value="ECO:0000318"/>
    <property type="project" value="GO_Central"/>
</dbReference>
<evidence type="ECO:0000256" key="22">
    <source>
        <dbReference type="PIRSR" id="PIRSR038061-1"/>
    </source>
</evidence>
<feature type="compositionally biased region" description="Polar residues" evidence="24">
    <location>
        <begin position="313"/>
        <end position="322"/>
    </location>
</feature>
<evidence type="ECO:0000256" key="24">
    <source>
        <dbReference type="SAM" id="MobiDB-lite"/>
    </source>
</evidence>
<evidence type="ECO:0000256" key="23">
    <source>
        <dbReference type="RuleBase" id="RU003857"/>
    </source>
</evidence>
<dbReference type="OMA" id="IERPMED"/>
<dbReference type="Pfam" id="PF07885">
    <property type="entry name" value="Ion_trans_2"/>
    <property type="match status" value="2"/>
</dbReference>
<keyword evidence="9" id="KW-0479">Metal-binding</keyword>
<dbReference type="Bgee" id="ENSLOCG00000014534">
    <property type="expression patterns" value="Expressed in camera-type eye and 13 other cell types or tissues"/>
</dbReference>
<feature type="region of interest" description="Disordered" evidence="24">
    <location>
        <begin position="286"/>
        <end position="322"/>
    </location>
</feature>
<reference evidence="28" key="1">
    <citation type="submission" date="2011-12" db="EMBL/GenBank/DDBJ databases">
        <title>The Draft Genome of Lepisosteus oculatus.</title>
        <authorList>
            <consortium name="The Broad Institute Genome Assembly &amp; Analysis Group"/>
            <consortium name="Computational R&amp;D Group"/>
            <consortium name="and Sequencing Platform"/>
            <person name="Di Palma F."/>
            <person name="Alfoldi J."/>
            <person name="Johnson J."/>
            <person name="Berlin A."/>
            <person name="Gnerre S."/>
            <person name="Jaffe D."/>
            <person name="MacCallum I."/>
            <person name="Young S."/>
            <person name="Walker B.J."/>
            <person name="Lander E.S."/>
            <person name="Lindblad-Toh K."/>
        </authorList>
    </citation>
    <scope>NUCLEOTIDE SEQUENCE [LARGE SCALE GENOMIC DNA]</scope>
</reference>
<name>W5NB78_LEPOC</name>
<evidence type="ECO:0000256" key="11">
    <source>
        <dbReference type="ARBA" id="ARBA00022826"/>
    </source>
</evidence>
<evidence type="ECO:0000256" key="17">
    <source>
        <dbReference type="ARBA" id="ARBA00023180"/>
    </source>
</evidence>
<evidence type="ECO:0000256" key="13">
    <source>
        <dbReference type="ARBA" id="ARBA00022989"/>
    </source>
</evidence>
<evidence type="ECO:0000256" key="25">
    <source>
        <dbReference type="SAM" id="Phobius"/>
    </source>
</evidence>
<evidence type="ECO:0000256" key="4">
    <source>
        <dbReference type="ARBA" id="ARBA00006666"/>
    </source>
</evidence>
<evidence type="ECO:0000256" key="8">
    <source>
        <dbReference type="ARBA" id="ARBA00022692"/>
    </source>
</evidence>
<dbReference type="STRING" id="7918.ENSLOCP00000017887"/>
<evidence type="ECO:0000256" key="16">
    <source>
        <dbReference type="ARBA" id="ARBA00023157"/>
    </source>
</evidence>
<dbReference type="FunFam" id="1.10.287.70:FF:000119">
    <property type="entry name" value="Potassium channel subfamily K member"/>
    <property type="match status" value="1"/>
</dbReference>
<protein>
    <recommendedName>
        <fullName evidence="21">Potassium channel subfamily K member</fullName>
    </recommendedName>
</protein>
<evidence type="ECO:0000256" key="6">
    <source>
        <dbReference type="ARBA" id="ARBA00022448"/>
    </source>
</evidence>
<feature type="transmembrane region" description="Helical" evidence="25">
    <location>
        <begin position="176"/>
        <end position="199"/>
    </location>
</feature>
<dbReference type="PANTHER" id="PTHR11003:SF28">
    <property type="entry name" value="POTASSIUM CHANNEL SUBFAMILY K MEMBER 6"/>
    <property type="match status" value="1"/>
</dbReference>
<organism evidence="27 28">
    <name type="scientific">Lepisosteus oculatus</name>
    <name type="common">Spotted gar</name>
    <dbReference type="NCBI Taxonomy" id="7918"/>
    <lineage>
        <taxon>Eukaryota</taxon>
        <taxon>Metazoa</taxon>
        <taxon>Chordata</taxon>
        <taxon>Craniata</taxon>
        <taxon>Vertebrata</taxon>
        <taxon>Euteleostomi</taxon>
        <taxon>Actinopterygii</taxon>
        <taxon>Neopterygii</taxon>
        <taxon>Holostei</taxon>
        <taxon>Semionotiformes</taxon>
        <taxon>Lepisosteidae</taxon>
        <taxon>Lepisosteus</taxon>
    </lineage>
</organism>
<evidence type="ECO:0000256" key="10">
    <source>
        <dbReference type="ARBA" id="ARBA00022753"/>
    </source>
</evidence>
<feature type="domain" description="Potassium channel" evidence="26">
    <location>
        <begin position="188"/>
        <end position="263"/>
    </location>
</feature>
<dbReference type="InterPro" id="IPR003280">
    <property type="entry name" value="2pore_dom_K_chnl"/>
</dbReference>
<dbReference type="GO" id="GO:0005886">
    <property type="term" value="C:plasma membrane"/>
    <property type="evidence" value="ECO:0000318"/>
    <property type="project" value="GO_Central"/>
</dbReference>
<dbReference type="AlphaFoldDB" id="W5NB78"/>
<feature type="domain" description="Potassium channel" evidence="26">
    <location>
        <begin position="93"/>
        <end position="152"/>
    </location>
</feature>
<dbReference type="SUPFAM" id="SSF81324">
    <property type="entry name" value="Voltage-gated potassium channels"/>
    <property type="match status" value="2"/>
</dbReference>
<dbReference type="GO" id="GO:0031902">
    <property type="term" value="C:late endosome membrane"/>
    <property type="evidence" value="ECO:0007669"/>
    <property type="project" value="UniProtKB-SubCell"/>
</dbReference>
<evidence type="ECO:0000256" key="15">
    <source>
        <dbReference type="ARBA" id="ARBA00023136"/>
    </source>
</evidence>
<comment type="similarity">
    <text evidence="4 23">Belongs to the two pore domain potassium channel (TC 1.A.1.8) family.</text>
</comment>
<keyword evidence="19 23" id="KW-0407">Ion channel</keyword>
<dbReference type="InterPro" id="IPR005408">
    <property type="entry name" value="2pore_dom_K_chnl_TWIK"/>
</dbReference>
<dbReference type="eggNOG" id="KOG1418">
    <property type="taxonomic scope" value="Eukaryota"/>
</dbReference>
<dbReference type="EMBL" id="AHAT01023682">
    <property type="status" value="NOT_ANNOTATED_CDS"/>
    <property type="molecule type" value="Genomic_DNA"/>
</dbReference>
<dbReference type="GeneTree" id="ENSGT00940000160509"/>
<evidence type="ECO:0000256" key="21">
    <source>
        <dbReference type="PIRNR" id="PIRNR038061"/>
    </source>
</evidence>
<sequence length="322" mass="35769">ITLAFTAKAMSSGYRSWVLLLVFVLFYFTFLLLGALVFSAIERPEEARLKSELRLLKAQFLNQSCVNATSLENFLDKVLTANKYGVSILQNSSATTNWDFASSLFFASTLVTTVGYGRTTPLSDGGKAFSIVFALLGVPFTMLVLTASVQRLMHLLTYRPVGACQRRAGLEQKTAALLHFAVMLLLVVVCFFAVPAAIFTTIEGNWTYLDSFYFCFISLCTIGLGDYVPGEQPGQRLQSLYKILVMVYLFLGLMGMFLVLRSFHKLADLHGLTAFFHLPHCEEEEEDEESIITSSQESHSSVDKSRSPLDPGSQVSYSSINR</sequence>
<dbReference type="InterPro" id="IPR013099">
    <property type="entry name" value="K_chnl_dom"/>
</dbReference>
<keyword evidence="14 21" id="KW-0406">Ion transport</keyword>
<evidence type="ECO:0000256" key="20">
    <source>
        <dbReference type="ARBA" id="ARBA00034430"/>
    </source>
</evidence>
<keyword evidence="15 21" id="KW-0472">Membrane</keyword>
<dbReference type="InterPro" id="IPR003092">
    <property type="entry name" value="2pore_dom_K_chnl_TASK"/>
</dbReference>
<feature type="transmembrane region" description="Helical" evidence="25">
    <location>
        <begin position="240"/>
        <end position="260"/>
    </location>
</feature>
<keyword evidence="28" id="KW-1185">Reference proteome</keyword>
<feature type="transmembrane region" description="Helical" evidence="25">
    <location>
        <begin position="128"/>
        <end position="149"/>
    </location>
</feature>
<comment type="subcellular location">
    <subcellularLocation>
        <location evidence="2">Endosome membrane</location>
        <topology evidence="2">Multi-pass membrane protein</topology>
    </subcellularLocation>
    <subcellularLocation>
        <location evidence="3">Late endosome membrane</location>
    </subcellularLocation>
    <subcellularLocation>
        <location evidence="1">Lysosome membrane</location>
        <topology evidence="1">Multi-pass membrane protein</topology>
    </subcellularLocation>
</comment>
<keyword evidence="7 21" id="KW-0633">Potassium transport</keyword>
<comment type="catalytic activity">
    <reaction evidence="20">
        <text>K(+)(in) = K(+)(out)</text>
        <dbReference type="Rhea" id="RHEA:29463"/>
        <dbReference type="ChEBI" id="CHEBI:29103"/>
    </reaction>
</comment>
<feature type="transmembrane region" description="Helical" evidence="25">
    <location>
        <begin position="211"/>
        <end position="228"/>
    </location>
</feature>
<evidence type="ECO:0000256" key="18">
    <source>
        <dbReference type="ARBA" id="ARBA00023228"/>
    </source>
</evidence>
<dbReference type="Ensembl" id="ENSLOCT00000017919.1">
    <property type="protein sequence ID" value="ENSLOCP00000017887.1"/>
    <property type="gene ID" value="ENSLOCG00000014534.1"/>
</dbReference>
<dbReference type="PRINTS" id="PR01587">
    <property type="entry name" value="TWIK2CHANNEL"/>
</dbReference>
<dbReference type="GO" id="GO:0022841">
    <property type="term" value="F:potassium ion leak channel activity"/>
    <property type="evidence" value="ECO:0000318"/>
    <property type="project" value="GO_Central"/>
</dbReference>
<dbReference type="PIRSF" id="PIRSF038061">
    <property type="entry name" value="K_channel_subfamily_K_type"/>
    <property type="match status" value="1"/>
</dbReference>